<organism evidence="9 10">
    <name type="scientific">Microthlaspi erraticum</name>
    <dbReference type="NCBI Taxonomy" id="1685480"/>
    <lineage>
        <taxon>Eukaryota</taxon>
        <taxon>Viridiplantae</taxon>
        <taxon>Streptophyta</taxon>
        <taxon>Embryophyta</taxon>
        <taxon>Tracheophyta</taxon>
        <taxon>Spermatophyta</taxon>
        <taxon>Magnoliopsida</taxon>
        <taxon>eudicotyledons</taxon>
        <taxon>Gunneridae</taxon>
        <taxon>Pentapetalae</taxon>
        <taxon>rosids</taxon>
        <taxon>malvids</taxon>
        <taxon>Brassicales</taxon>
        <taxon>Brassicaceae</taxon>
        <taxon>Coluteocarpeae</taxon>
        <taxon>Microthlaspi</taxon>
    </lineage>
</organism>
<dbReference type="InterPro" id="IPR050905">
    <property type="entry name" value="Plant_NBS-LRR"/>
</dbReference>
<dbReference type="FunFam" id="3.40.50.300:FF:001091">
    <property type="entry name" value="Probable disease resistance protein At1g61300"/>
    <property type="match status" value="1"/>
</dbReference>
<dbReference type="GO" id="GO:0006952">
    <property type="term" value="P:defense response"/>
    <property type="evidence" value="ECO:0007669"/>
    <property type="project" value="UniProtKB-KW"/>
</dbReference>
<dbReference type="Gene3D" id="1.10.10.10">
    <property type="entry name" value="Winged helix-like DNA-binding domain superfamily/Winged helix DNA-binding domain"/>
    <property type="match status" value="1"/>
</dbReference>
<keyword evidence="5" id="KW-0067">ATP-binding</keyword>
<evidence type="ECO:0000313" key="9">
    <source>
        <dbReference type="EMBL" id="CAA7036167.1"/>
    </source>
</evidence>
<keyword evidence="3" id="KW-0547">Nucleotide-binding</keyword>
<dbReference type="Gene3D" id="3.40.50.300">
    <property type="entry name" value="P-loop containing nucleotide triphosphate hydrolases"/>
    <property type="match status" value="1"/>
</dbReference>
<dbReference type="Pfam" id="PF00931">
    <property type="entry name" value="NB-ARC"/>
    <property type="match status" value="1"/>
</dbReference>
<evidence type="ECO:0000259" key="8">
    <source>
        <dbReference type="Pfam" id="PF23559"/>
    </source>
</evidence>
<dbReference type="Gene3D" id="1.10.8.430">
    <property type="entry name" value="Helical domain of apoptotic protease-activating factors"/>
    <property type="match status" value="1"/>
</dbReference>
<feature type="domain" description="NB-ARC" evidence="7">
    <location>
        <begin position="159"/>
        <end position="330"/>
    </location>
</feature>
<dbReference type="FunFam" id="1.10.10.10:FF:000322">
    <property type="entry name" value="Probable disease resistance protein At1g63360"/>
    <property type="match status" value="1"/>
</dbReference>
<evidence type="ECO:0000256" key="5">
    <source>
        <dbReference type="ARBA" id="ARBA00022840"/>
    </source>
</evidence>
<comment type="caution">
    <text evidence="9">The sequence shown here is derived from an EMBL/GenBank/DDBJ whole genome shotgun (WGS) entry which is preliminary data.</text>
</comment>
<evidence type="ECO:0000259" key="7">
    <source>
        <dbReference type="Pfam" id="PF00931"/>
    </source>
</evidence>
<dbReference type="OrthoDB" id="664960at2759"/>
<keyword evidence="1" id="KW-0433">Leucine-rich repeat</keyword>
<dbReference type="EMBL" id="CACVBM020001163">
    <property type="protein sequence ID" value="CAA7036167.1"/>
    <property type="molecule type" value="Genomic_DNA"/>
</dbReference>
<dbReference type="GO" id="GO:0005524">
    <property type="term" value="F:ATP binding"/>
    <property type="evidence" value="ECO:0007669"/>
    <property type="project" value="UniProtKB-KW"/>
</dbReference>
<dbReference type="PANTHER" id="PTHR33463">
    <property type="entry name" value="NB-ARC DOMAIN-CONTAINING PROTEIN-RELATED"/>
    <property type="match status" value="1"/>
</dbReference>
<dbReference type="FunFam" id="1.10.8.430:FF:000003">
    <property type="entry name" value="Probable disease resistance protein At5g66910"/>
    <property type="match status" value="1"/>
</dbReference>
<feature type="coiled-coil region" evidence="6">
    <location>
        <begin position="29"/>
        <end position="63"/>
    </location>
</feature>
<name>A0A6D2J8R4_9BRAS</name>
<dbReference type="InterPro" id="IPR002182">
    <property type="entry name" value="NB-ARC"/>
</dbReference>
<keyword evidence="4" id="KW-0611">Plant defense</keyword>
<dbReference type="GO" id="GO:0043531">
    <property type="term" value="F:ADP binding"/>
    <property type="evidence" value="ECO:0007669"/>
    <property type="project" value="InterPro"/>
</dbReference>
<sequence>MGGCVSFQISCDQVLNHAGSYLCGEGNYIQSLEKNLVALEKAMEDLKAKRDDLLQNVQIAEEGGLQRLNQIQVWFTRVETIENRFNDLYNTRNVELERLCFCGLCSQNLKLSFWYGRRVFYMLKEAEDLKSNGVFEVVAHQTTQLVVEERPLQATIFGQETMLERAWKHLMDDGTEIMGMYGMGGVGKTTLIAQINNKLRSTSCGFDVVIWVVVSKNLQVERIQDEIAEKLRLNGGEWSQKDESQKAIYIHTFMRKKRFVLLLDDIWRKVDLKKIGVPFLTRENKCKVIFTTRSREVCGHMEVDDPMEVQCITEKDAWDLFQKKVGQRTLKSHAEILGKARKVARKCRGLPLALNVIGEAMACKKTLQEWDHAIDALTSYAVEFAGMEDEILPVLKYSYDNLKGEQIKSCFRYCTLYPEDYQIDKDKLIDYWICEGIIDGNRGRERAVNHGYMIIRKLVNAFC</sequence>
<evidence type="ECO:0000313" key="10">
    <source>
        <dbReference type="Proteomes" id="UP000467841"/>
    </source>
</evidence>
<reference evidence="9" key="1">
    <citation type="submission" date="2020-01" db="EMBL/GenBank/DDBJ databases">
        <authorList>
            <person name="Mishra B."/>
        </authorList>
    </citation>
    <scope>NUCLEOTIDE SEQUENCE [LARGE SCALE GENOMIC DNA]</scope>
</reference>
<keyword evidence="10" id="KW-1185">Reference proteome</keyword>
<evidence type="ECO:0000256" key="2">
    <source>
        <dbReference type="ARBA" id="ARBA00022737"/>
    </source>
</evidence>
<dbReference type="PRINTS" id="PR00364">
    <property type="entry name" value="DISEASERSIST"/>
</dbReference>
<evidence type="ECO:0000256" key="3">
    <source>
        <dbReference type="ARBA" id="ARBA00022741"/>
    </source>
</evidence>
<proteinExistence type="predicted"/>
<feature type="domain" description="Disease resistance protein winged helix" evidence="8">
    <location>
        <begin position="416"/>
        <end position="460"/>
    </location>
</feature>
<keyword evidence="2" id="KW-0677">Repeat</keyword>
<dbReference type="Proteomes" id="UP000467841">
    <property type="component" value="Unassembled WGS sequence"/>
</dbReference>
<protein>
    <submittedName>
        <fullName evidence="9">Uncharacterized protein</fullName>
    </submittedName>
</protein>
<dbReference type="Pfam" id="PF23559">
    <property type="entry name" value="WHD_DRP"/>
    <property type="match status" value="1"/>
</dbReference>
<dbReference type="InterPro" id="IPR036388">
    <property type="entry name" value="WH-like_DNA-bd_sf"/>
</dbReference>
<dbReference type="PANTHER" id="PTHR33463:SF210">
    <property type="entry name" value="NB-ARC DOMAIN-CONTAINING PROTEIN"/>
    <property type="match status" value="1"/>
</dbReference>
<evidence type="ECO:0000256" key="1">
    <source>
        <dbReference type="ARBA" id="ARBA00022614"/>
    </source>
</evidence>
<keyword evidence="6" id="KW-0175">Coiled coil</keyword>
<dbReference type="SUPFAM" id="SSF52540">
    <property type="entry name" value="P-loop containing nucleoside triphosphate hydrolases"/>
    <property type="match status" value="1"/>
</dbReference>
<accession>A0A6D2J8R4</accession>
<gene>
    <name evidence="9" type="ORF">MERR_LOCUS23402</name>
</gene>
<dbReference type="InterPro" id="IPR058922">
    <property type="entry name" value="WHD_DRP"/>
</dbReference>
<dbReference type="InterPro" id="IPR042197">
    <property type="entry name" value="Apaf_helical"/>
</dbReference>
<evidence type="ECO:0000256" key="4">
    <source>
        <dbReference type="ARBA" id="ARBA00022821"/>
    </source>
</evidence>
<dbReference type="InterPro" id="IPR027417">
    <property type="entry name" value="P-loop_NTPase"/>
</dbReference>
<dbReference type="AlphaFoldDB" id="A0A6D2J8R4"/>
<evidence type="ECO:0000256" key="6">
    <source>
        <dbReference type="SAM" id="Coils"/>
    </source>
</evidence>